<dbReference type="Proteomes" id="UP000219338">
    <property type="component" value="Unassembled WGS sequence"/>
</dbReference>
<gene>
    <name evidence="1" type="ORF">ARMOST_09604</name>
</gene>
<dbReference type="AlphaFoldDB" id="A0A284RBY9"/>
<evidence type="ECO:0000313" key="2">
    <source>
        <dbReference type="Proteomes" id="UP000219338"/>
    </source>
</evidence>
<accession>A0A284RBY9</accession>
<proteinExistence type="predicted"/>
<organism evidence="1 2">
    <name type="scientific">Armillaria ostoyae</name>
    <name type="common">Armillaria root rot fungus</name>
    <dbReference type="NCBI Taxonomy" id="47428"/>
    <lineage>
        <taxon>Eukaryota</taxon>
        <taxon>Fungi</taxon>
        <taxon>Dikarya</taxon>
        <taxon>Basidiomycota</taxon>
        <taxon>Agaricomycotina</taxon>
        <taxon>Agaricomycetes</taxon>
        <taxon>Agaricomycetidae</taxon>
        <taxon>Agaricales</taxon>
        <taxon>Marasmiineae</taxon>
        <taxon>Physalacriaceae</taxon>
        <taxon>Armillaria</taxon>
    </lineage>
</organism>
<dbReference type="EMBL" id="FUEG01000007">
    <property type="protein sequence ID" value="SJL06268.1"/>
    <property type="molecule type" value="Genomic_DNA"/>
</dbReference>
<reference evidence="2" key="1">
    <citation type="journal article" date="2017" name="Nat. Ecol. Evol.">
        <title>Genome expansion and lineage-specific genetic innovations in the forest pathogenic fungi Armillaria.</title>
        <authorList>
            <person name="Sipos G."/>
            <person name="Prasanna A.N."/>
            <person name="Walter M.C."/>
            <person name="O'Connor E."/>
            <person name="Balint B."/>
            <person name="Krizsan K."/>
            <person name="Kiss B."/>
            <person name="Hess J."/>
            <person name="Varga T."/>
            <person name="Slot J."/>
            <person name="Riley R."/>
            <person name="Boka B."/>
            <person name="Rigling D."/>
            <person name="Barry K."/>
            <person name="Lee J."/>
            <person name="Mihaltcheva S."/>
            <person name="LaButti K."/>
            <person name="Lipzen A."/>
            <person name="Waldron R."/>
            <person name="Moloney N.M."/>
            <person name="Sperisen C."/>
            <person name="Kredics L."/>
            <person name="Vagvoelgyi C."/>
            <person name="Patrignani A."/>
            <person name="Fitzpatrick D."/>
            <person name="Nagy I."/>
            <person name="Doyle S."/>
            <person name="Anderson J.B."/>
            <person name="Grigoriev I.V."/>
            <person name="Gueldener U."/>
            <person name="Muensterkoetter M."/>
            <person name="Nagy L.G."/>
        </authorList>
    </citation>
    <scope>NUCLEOTIDE SEQUENCE [LARGE SCALE GENOMIC DNA]</scope>
    <source>
        <strain evidence="2">C18/9</strain>
    </source>
</reference>
<keyword evidence="2" id="KW-1185">Reference proteome</keyword>
<name>A0A284RBY9_ARMOS</name>
<sequence>MSSQFLYRALDEANFSREKRRMDNVQYLLSDELSSYFSISERKDLRLPDSPLPVVSNSFRSCTDYIISRVGPHILVALIARNVQIKTCGAIYNEYDDNYGSFVLIYAARRFVHLTPPYSKNITKRLHMETLWPYSMPYTRRGGYACGAAVVAISTLTTPFHWKKRGSPLARYWADVEWENFANGLTRPQLVAVTGNFNHARGDKGLERLVYTFRLLWRNG</sequence>
<evidence type="ECO:0000313" key="1">
    <source>
        <dbReference type="EMBL" id="SJL06268.1"/>
    </source>
</evidence>
<protein>
    <submittedName>
        <fullName evidence="1">Uncharacterized protein</fullName>
    </submittedName>
</protein>